<feature type="region of interest" description="Disordered" evidence="6">
    <location>
        <begin position="198"/>
        <end position="456"/>
    </location>
</feature>
<protein>
    <recommendedName>
        <fullName evidence="9">Ensconsin</fullName>
    </recommendedName>
</protein>
<dbReference type="GO" id="GO:0000226">
    <property type="term" value="P:microtubule cytoskeleton organization"/>
    <property type="evidence" value="ECO:0007669"/>
    <property type="project" value="InterPro"/>
</dbReference>
<comment type="subcellular location">
    <subcellularLocation>
        <location evidence="1">Cytoplasm</location>
        <location evidence="1">Cytoskeleton</location>
    </subcellularLocation>
</comment>
<feature type="region of interest" description="Disordered" evidence="6">
    <location>
        <begin position="606"/>
        <end position="634"/>
    </location>
</feature>
<dbReference type="Proteomes" id="UP001445076">
    <property type="component" value="Unassembled WGS sequence"/>
</dbReference>
<feature type="region of interest" description="Disordered" evidence="6">
    <location>
        <begin position="469"/>
        <end position="560"/>
    </location>
</feature>
<dbReference type="GO" id="GO:0015630">
    <property type="term" value="C:microtubule cytoskeleton"/>
    <property type="evidence" value="ECO:0007669"/>
    <property type="project" value="InterPro"/>
</dbReference>
<feature type="compositionally biased region" description="Low complexity" evidence="6">
    <location>
        <begin position="393"/>
        <end position="404"/>
    </location>
</feature>
<evidence type="ECO:0000256" key="1">
    <source>
        <dbReference type="ARBA" id="ARBA00004245"/>
    </source>
</evidence>
<evidence type="ECO:0000256" key="2">
    <source>
        <dbReference type="ARBA" id="ARBA00007525"/>
    </source>
</evidence>
<feature type="compositionally biased region" description="Basic and acidic residues" evidence="6">
    <location>
        <begin position="34"/>
        <end position="43"/>
    </location>
</feature>
<feature type="compositionally biased region" description="Basic and acidic residues" evidence="6">
    <location>
        <begin position="503"/>
        <end position="527"/>
    </location>
</feature>
<dbReference type="EMBL" id="JARKIK010000368">
    <property type="protein sequence ID" value="KAK8720502.1"/>
    <property type="molecule type" value="Genomic_DNA"/>
</dbReference>
<dbReference type="InterPro" id="IPR008604">
    <property type="entry name" value="MAP7_fam"/>
</dbReference>
<accession>A0AAW0VVL3</accession>
<feature type="compositionally biased region" description="Polar residues" evidence="6">
    <location>
        <begin position="11"/>
        <end position="20"/>
    </location>
</feature>
<keyword evidence="3" id="KW-0963">Cytoplasm</keyword>
<comment type="similarity">
    <text evidence="2">Belongs to the MAP7 family.</text>
</comment>
<dbReference type="Pfam" id="PF05672">
    <property type="entry name" value="MAP7"/>
    <property type="match status" value="1"/>
</dbReference>
<evidence type="ECO:0000256" key="3">
    <source>
        <dbReference type="ARBA" id="ARBA00022490"/>
    </source>
</evidence>
<dbReference type="AlphaFoldDB" id="A0AAW0VVL3"/>
<feature type="region of interest" description="Disordered" evidence="6">
    <location>
        <begin position="66"/>
        <end position="90"/>
    </location>
</feature>
<feature type="compositionally biased region" description="Basic and acidic residues" evidence="6">
    <location>
        <begin position="381"/>
        <end position="391"/>
    </location>
</feature>
<feature type="compositionally biased region" description="Low complexity" evidence="6">
    <location>
        <begin position="357"/>
        <end position="380"/>
    </location>
</feature>
<feature type="compositionally biased region" description="Low complexity" evidence="6">
    <location>
        <begin position="777"/>
        <end position="853"/>
    </location>
</feature>
<keyword evidence="5" id="KW-0206">Cytoskeleton</keyword>
<feature type="compositionally biased region" description="Basic and acidic residues" evidence="6">
    <location>
        <begin position="77"/>
        <end position="90"/>
    </location>
</feature>
<feature type="compositionally biased region" description="Polar residues" evidence="6">
    <location>
        <begin position="161"/>
        <end position="176"/>
    </location>
</feature>
<feature type="region of interest" description="Disordered" evidence="6">
    <location>
        <begin position="1"/>
        <end position="43"/>
    </location>
</feature>
<feature type="compositionally biased region" description="Basic and acidic residues" evidence="6">
    <location>
        <begin position="315"/>
        <end position="334"/>
    </location>
</feature>
<dbReference type="PANTHER" id="PTHR15073">
    <property type="entry name" value="MICROTUBULE-ASSOCIATED PROTEIN"/>
    <property type="match status" value="1"/>
</dbReference>
<organism evidence="7 8">
    <name type="scientific">Cherax quadricarinatus</name>
    <name type="common">Australian red claw crayfish</name>
    <dbReference type="NCBI Taxonomy" id="27406"/>
    <lineage>
        <taxon>Eukaryota</taxon>
        <taxon>Metazoa</taxon>
        <taxon>Ecdysozoa</taxon>
        <taxon>Arthropoda</taxon>
        <taxon>Crustacea</taxon>
        <taxon>Multicrustacea</taxon>
        <taxon>Malacostraca</taxon>
        <taxon>Eumalacostraca</taxon>
        <taxon>Eucarida</taxon>
        <taxon>Decapoda</taxon>
        <taxon>Pleocyemata</taxon>
        <taxon>Astacidea</taxon>
        <taxon>Parastacoidea</taxon>
        <taxon>Parastacidae</taxon>
        <taxon>Cherax</taxon>
    </lineage>
</organism>
<feature type="compositionally biased region" description="Basic and acidic residues" evidence="6">
    <location>
        <begin position="646"/>
        <end position="702"/>
    </location>
</feature>
<evidence type="ECO:0000256" key="6">
    <source>
        <dbReference type="SAM" id="MobiDB-lite"/>
    </source>
</evidence>
<feature type="compositionally biased region" description="Basic and acidic residues" evidence="6">
    <location>
        <begin position="471"/>
        <end position="494"/>
    </location>
</feature>
<evidence type="ECO:0000256" key="4">
    <source>
        <dbReference type="ARBA" id="ARBA00023054"/>
    </source>
</evidence>
<keyword evidence="8" id="KW-1185">Reference proteome</keyword>
<feature type="region of interest" description="Disordered" evidence="6">
    <location>
        <begin position="155"/>
        <end position="176"/>
    </location>
</feature>
<dbReference type="PANTHER" id="PTHR15073:SF1">
    <property type="entry name" value="RETICULOCYTE-BINDING PROTEIN HOMOLOG 2A"/>
    <property type="match status" value="1"/>
</dbReference>
<feature type="compositionally biased region" description="Polar residues" evidence="6">
    <location>
        <begin position="745"/>
        <end position="776"/>
    </location>
</feature>
<evidence type="ECO:0008006" key="9">
    <source>
        <dbReference type="Google" id="ProtNLM"/>
    </source>
</evidence>
<feature type="compositionally biased region" description="Basic and acidic residues" evidence="6">
    <location>
        <begin position="418"/>
        <end position="453"/>
    </location>
</feature>
<keyword evidence="4" id="KW-0175">Coiled coil</keyword>
<evidence type="ECO:0000313" key="8">
    <source>
        <dbReference type="Proteomes" id="UP001445076"/>
    </source>
</evidence>
<feature type="compositionally biased region" description="Basic and acidic residues" evidence="6">
    <location>
        <begin position="209"/>
        <end position="219"/>
    </location>
</feature>
<proteinExistence type="inferred from homology"/>
<sequence>MVPPDTYGFAQDNSPASTRQRAPLPGPNDLIFGEDDKSSGLSYKDREERLRQLRERQQLEKQQKLEELKEQAAAAQRFREQQENERRRRLEEMRLRDADRRSQVEERKRIIQQAEQDRREAVIRKNAEREHRLESKRRNERSNIVFAFGSSTPRMLDPKDNSTNASYWSSRRATSTTNVHLVDTSITRRASECGDIELSRKRATSAQSLDRKPEGEDLMTRSMTAAIPTSAARRRTDLIPAMPSLRDSSTPSRSSPRHRSPGMRSGTVTPNSPSRPTSALSQGSNNSSQVSLRSRTSPRKPRPLSIAGSSLSSADKPRDASTPSRESRPMERKLSVGASLPSAKPTRAKSVGSDRSAPATPARTPAKTTPKKTPSQVKAESAAKKAVEKSKTTPKSKPTPKTTPVHSPLVESKPSPGVKDDKKEKDDKAPETKLDVTETKAEIDETATEKSGDKVTAVLEPEAAVTLVQEQPDKDAAVQIEHHEEDLKAQDKPTEVPVSETKQLIDESVKPVEATVEKLEPQPEPVKHTPQVPAEEQIIKDKTPERDLPEEVTSTSVPEDILEKLVEDTTADQEKTLAQKAAEKPVTGYATEEEYKAALAEKRRLAREAKEREQELERQRQLEEEERERKEEEEFLRLIEEQKKAEEERLKKAIEEADRNREEEARRREEEEKQREEAERIEHQKRLETEERLRREEEERQARKSRVAAIMARTRGKGGSNTPTKAEAKTPSDEAKNFGDGEMSVSMTDSMISLVTASESQAESRPVTSAASEFSTQPPSDVSSQPPSDVSSQPPSDVSSQPPSDVSSQPPSDVSSQPPSDVSSQPPSDVSSQLSSDVSSQRSSDVISQPSSDTYTAPTNDISIKSVQELESTSQNQTFETVEVESKYCVDQQVLRSNVVLSSNTEHCQVDDLISGMASVRVEEPHINGDTPVPMDTTPTQSVDLLGSLSDVHSVNHNGVDNTPPHTTQGDNLLGSLDPLNSSLTSTTSITSAASNFEQIIDLGQTKLSNEDAVNSNPPSPFIAFEQNLNKKQNQENTSTVPDLLL</sequence>
<evidence type="ECO:0000313" key="7">
    <source>
        <dbReference type="EMBL" id="KAK8720502.1"/>
    </source>
</evidence>
<evidence type="ECO:0000256" key="5">
    <source>
        <dbReference type="ARBA" id="ARBA00023212"/>
    </source>
</evidence>
<feature type="compositionally biased region" description="Polar residues" evidence="6">
    <location>
        <begin position="266"/>
        <end position="295"/>
    </location>
</feature>
<name>A0AAW0VVL3_CHEQU</name>
<feature type="compositionally biased region" description="Basic and acidic residues" evidence="6">
    <location>
        <begin position="726"/>
        <end position="739"/>
    </location>
</feature>
<comment type="caution">
    <text evidence="7">The sequence shown here is derived from an EMBL/GenBank/DDBJ whole genome shotgun (WGS) entry which is preliminary data.</text>
</comment>
<reference evidence="7 8" key="1">
    <citation type="journal article" date="2024" name="BMC Genomics">
        <title>Genome assembly of redclaw crayfish (Cherax quadricarinatus) provides insights into its immune adaptation and hypoxia tolerance.</title>
        <authorList>
            <person name="Liu Z."/>
            <person name="Zheng J."/>
            <person name="Li H."/>
            <person name="Fang K."/>
            <person name="Wang S."/>
            <person name="He J."/>
            <person name="Zhou D."/>
            <person name="Weng S."/>
            <person name="Chi M."/>
            <person name="Gu Z."/>
            <person name="He J."/>
            <person name="Li F."/>
            <person name="Wang M."/>
        </authorList>
    </citation>
    <scope>NUCLEOTIDE SEQUENCE [LARGE SCALE GENOMIC DNA]</scope>
    <source>
        <strain evidence="7">ZL_2023a</strain>
    </source>
</reference>
<gene>
    <name evidence="7" type="ORF">OTU49_013280</name>
</gene>
<dbReference type="InterPro" id="IPR051483">
    <property type="entry name" value="MAP7_domain-containing"/>
</dbReference>
<feature type="compositionally biased region" description="Low complexity" evidence="6">
    <location>
        <begin position="243"/>
        <end position="254"/>
    </location>
</feature>
<feature type="compositionally biased region" description="Basic and acidic residues" evidence="6">
    <location>
        <begin position="537"/>
        <end position="549"/>
    </location>
</feature>
<feature type="region of interest" description="Disordered" evidence="6">
    <location>
        <begin position="646"/>
        <end position="859"/>
    </location>
</feature>